<dbReference type="PROSITE" id="PS51257">
    <property type="entry name" value="PROKAR_LIPOPROTEIN"/>
    <property type="match status" value="1"/>
</dbReference>
<dbReference type="EMBL" id="CP019640">
    <property type="protein sequence ID" value="AQQ53884.1"/>
    <property type="molecule type" value="Genomic_DNA"/>
</dbReference>
<protein>
    <submittedName>
        <fullName evidence="6">Nuclease</fullName>
    </submittedName>
</protein>
<dbReference type="Pfam" id="PF00565">
    <property type="entry name" value="SNase"/>
    <property type="match status" value="1"/>
</dbReference>
<dbReference type="SUPFAM" id="SSF50199">
    <property type="entry name" value="Staphylococcal nuclease"/>
    <property type="match status" value="1"/>
</dbReference>
<dbReference type="PROSITE" id="PS50830">
    <property type="entry name" value="TNASE_3"/>
    <property type="match status" value="1"/>
</dbReference>
<dbReference type="KEGG" id="pmar:B0X71_12815"/>
<dbReference type="Proteomes" id="UP000188184">
    <property type="component" value="Chromosome"/>
</dbReference>
<dbReference type="Gene3D" id="2.40.50.90">
    <property type="match status" value="1"/>
</dbReference>
<dbReference type="GO" id="GO:0004519">
    <property type="term" value="F:endonuclease activity"/>
    <property type="evidence" value="ECO:0007669"/>
    <property type="project" value="UniProtKB-KW"/>
</dbReference>
<organism evidence="6 7">
    <name type="scientific">Planococcus lenghuensis</name>
    <dbReference type="NCBI Taxonomy" id="2213202"/>
    <lineage>
        <taxon>Bacteria</taxon>
        <taxon>Bacillati</taxon>
        <taxon>Bacillota</taxon>
        <taxon>Bacilli</taxon>
        <taxon>Bacillales</taxon>
        <taxon>Caryophanaceae</taxon>
        <taxon>Planococcus</taxon>
    </lineage>
</organism>
<dbReference type="PANTHER" id="PTHR12302">
    <property type="entry name" value="EBNA2 BINDING PROTEIN P100"/>
    <property type="match status" value="1"/>
</dbReference>
<dbReference type="OrthoDB" id="4376109at2"/>
<dbReference type="PANTHER" id="PTHR12302:SF3">
    <property type="entry name" value="SERINE_THREONINE-PROTEIN KINASE 31"/>
    <property type="match status" value="1"/>
</dbReference>
<sequence>MKTINSLLFSLLFLLAGCNAAEPADSLGRMPAELLSVIDGDTIKVLYEGREETIRYLLVDTPETNHPELGQQPLGPEATGKNKDILKAAEIEIEFDEGRQYDDYGRLLAYVYTDGVSVQEQLLEAGLARVGYVFPPNTQYIEEFEQAEDIAQEMGIGIWETAGYVTDRGFNSEVFEQTGSGTDSTCRIKGNINRKGEKIYHLPGALNYEQTKPEEWFCSVEKAESAGFRTSPN</sequence>
<dbReference type="GO" id="GO:0016787">
    <property type="term" value="F:hydrolase activity"/>
    <property type="evidence" value="ECO:0007669"/>
    <property type="project" value="UniProtKB-KW"/>
</dbReference>
<dbReference type="AlphaFoldDB" id="A0A1Q2L0I7"/>
<evidence type="ECO:0000313" key="7">
    <source>
        <dbReference type="Proteomes" id="UP000188184"/>
    </source>
</evidence>
<feature type="chain" id="PRO_5038398485" evidence="4">
    <location>
        <begin position="21"/>
        <end position="233"/>
    </location>
</feature>
<evidence type="ECO:0000256" key="2">
    <source>
        <dbReference type="ARBA" id="ARBA00022759"/>
    </source>
</evidence>
<dbReference type="RefSeq" id="WP_077589782.1">
    <property type="nucleotide sequence ID" value="NZ_CP019640.1"/>
</dbReference>
<dbReference type="InterPro" id="IPR016071">
    <property type="entry name" value="Staphylococal_nuclease_OB-fold"/>
</dbReference>
<feature type="signal peptide" evidence="4">
    <location>
        <begin position="1"/>
        <end position="20"/>
    </location>
</feature>
<accession>A0A1Q2L0I7</accession>
<evidence type="ECO:0000259" key="5">
    <source>
        <dbReference type="PROSITE" id="PS50830"/>
    </source>
</evidence>
<dbReference type="SMART" id="SM00318">
    <property type="entry name" value="SNc"/>
    <property type="match status" value="1"/>
</dbReference>
<dbReference type="InterPro" id="IPR035437">
    <property type="entry name" value="SNase_OB-fold_sf"/>
</dbReference>
<keyword evidence="4" id="KW-0732">Signal</keyword>
<feature type="domain" description="TNase-like" evidence="5">
    <location>
        <begin position="28"/>
        <end position="161"/>
    </location>
</feature>
<proteinExistence type="predicted"/>
<keyword evidence="1" id="KW-0540">Nuclease</keyword>
<keyword evidence="2" id="KW-0255">Endonuclease</keyword>
<keyword evidence="7" id="KW-1185">Reference proteome</keyword>
<gene>
    <name evidence="6" type="ORF">B0X71_12815</name>
</gene>
<evidence type="ECO:0000256" key="1">
    <source>
        <dbReference type="ARBA" id="ARBA00022722"/>
    </source>
</evidence>
<evidence type="ECO:0000256" key="3">
    <source>
        <dbReference type="ARBA" id="ARBA00022801"/>
    </source>
</evidence>
<evidence type="ECO:0000313" key="6">
    <source>
        <dbReference type="EMBL" id="AQQ53884.1"/>
    </source>
</evidence>
<name>A0A1Q2L0I7_9BACL</name>
<keyword evidence="3" id="KW-0378">Hydrolase</keyword>
<reference evidence="6 7" key="1">
    <citation type="submission" date="2017-02" db="EMBL/GenBank/DDBJ databases">
        <title>The complete genomic sequence of a novel cold adapted crude oil-degrading bacterium Planococcus qaidamina Y42.</title>
        <authorList>
            <person name="Yang R."/>
        </authorList>
    </citation>
    <scope>NUCLEOTIDE SEQUENCE [LARGE SCALE GENOMIC DNA]</scope>
    <source>
        <strain evidence="6 7">Y42</strain>
    </source>
</reference>
<evidence type="ECO:0000256" key="4">
    <source>
        <dbReference type="SAM" id="SignalP"/>
    </source>
</evidence>